<proteinExistence type="predicted"/>
<dbReference type="AlphaFoldDB" id="A0ABD1FGV3"/>
<sequence>MLCRVAAPLLLPPPSRKTPGSHRLHSLLATLPRRHTGRCHSETSHKDSPFQSAASGQAAHSPVCRYLRRRTSPHVKTSPAPGPAPGAAAPVRSAVPVVPIKDNYEEQPLVILALNFFFSASPSLVCEWSRRHCQLGVRPPAQSSSLIHACNEVASTLVSLFLAATRLPSPAFLRLAPPLSHSRSRRCRLLLRISLTLLGQNSDDTSPILWSR</sequence>
<keyword evidence="3" id="KW-1185">Reference proteome</keyword>
<evidence type="ECO:0000313" key="3">
    <source>
        <dbReference type="Proteomes" id="UP001567538"/>
    </source>
</evidence>
<protein>
    <submittedName>
        <fullName evidence="2">Uncharacterized protein</fullName>
    </submittedName>
</protein>
<comment type="caution">
    <text evidence="2">The sequence shown here is derived from an EMBL/GenBank/DDBJ whole genome shotgun (WGS) entry which is preliminary data.</text>
</comment>
<reference evidence="2 3" key="1">
    <citation type="submission" date="2024-06" db="EMBL/GenBank/DDBJ databases">
        <title>A chromosome level genome sequence of Diviner's sage (Salvia divinorum).</title>
        <authorList>
            <person name="Ford S.A."/>
            <person name="Ro D.-K."/>
            <person name="Ness R.W."/>
            <person name="Phillips M.A."/>
        </authorList>
    </citation>
    <scope>NUCLEOTIDE SEQUENCE [LARGE SCALE GENOMIC DNA]</scope>
    <source>
        <strain evidence="2">SAF-2024a</strain>
        <tissue evidence="2">Leaf</tissue>
    </source>
</reference>
<feature type="region of interest" description="Disordered" evidence="1">
    <location>
        <begin position="32"/>
        <end position="58"/>
    </location>
</feature>
<name>A0ABD1FGV3_SALDI</name>
<feature type="compositionally biased region" description="Basic and acidic residues" evidence="1">
    <location>
        <begin position="39"/>
        <end position="48"/>
    </location>
</feature>
<evidence type="ECO:0000313" key="2">
    <source>
        <dbReference type="EMBL" id="KAL1531079.1"/>
    </source>
</evidence>
<dbReference type="Proteomes" id="UP001567538">
    <property type="component" value="Unassembled WGS sequence"/>
</dbReference>
<evidence type="ECO:0000256" key="1">
    <source>
        <dbReference type="SAM" id="MobiDB-lite"/>
    </source>
</evidence>
<organism evidence="2 3">
    <name type="scientific">Salvia divinorum</name>
    <name type="common">Maria pastora</name>
    <name type="synonym">Diviner's sage</name>
    <dbReference type="NCBI Taxonomy" id="28513"/>
    <lineage>
        <taxon>Eukaryota</taxon>
        <taxon>Viridiplantae</taxon>
        <taxon>Streptophyta</taxon>
        <taxon>Embryophyta</taxon>
        <taxon>Tracheophyta</taxon>
        <taxon>Spermatophyta</taxon>
        <taxon>Magnoliopsida</taxon>
        <taxon>eudicotyledons</taxon>
        <taxon>Gunneridae</taxon>
        <taxon>Pentapetalae</taxon>
        <taxon>asterids</taxon>
        <taxon>lamiids</taxon>
        <taxon>Lamiales</taxon>
        <taxon>Lamiaceae</taxon>
        <taxon>Nepetoideae</taxon>
        <taxon>Mentheae</taxon>
        <taxon>Salviinae</taxon>
        <taxon>Salvia</taxon>
        <taxon>Salvia subgen. Calosphace</taxon>
    </lineage>
</organism>
<gene>
    <name evidence="2" type="ORF">AAHA92_33799</name>
</gene>
<dbReference type="EMBL" id="JBEAFC010000015">
    <property type="protein sequence ID" value="KAL1531079.1"/>
    <property type="molecule type" value="Genomic_DNA"/>
</dbReference>
<accession>A0ABD1FGV3</accession>